<reference evidence="1 2" key="1">
    <citation type="journal article" date="2008" name="PLoS ONE">
        <title>Environmental adaptation: genomic analysis of the piezotolerant and psychrotolerant deep-sea iron reducing bacterium Shewanella piezotolerans WP3.</title>
        <authorList>
            <person name="Wang F."/>
            <person name="Wang J."/>
            <person name="Jian H."/>
            <person name="Zhang B."/>
            <person name="Li S."/>
            <person name="Wang F."/>
            <person name="Zeng X."/>
            <person name="Gao L."/>
            <person name="Bartlett D.H."/>
            <person name="Yu J."/>
            <person name="Hu S."/>
            <person name="Xiao X."/>
        </authorList>
    </citation>
    <scope>NUCLEOTIDE SEQUENCE [LARGE SCALE GENOMIC DNA]</scope>
    <source>
        <strain evidence="2">WP3 / JCM 13877</strain>
    </source>
</reference>
<organism evidence="1 2">
    <name type="scientific">Shewanella piezotolerans (strain WP3 / JCM 13877)</name>
    <dbReference type="NCBI Taxonomy" id="225849"/>
    <lineage>
        <taxon>Bacteria</taxon>
        <taxon>Pseudomonadati</taxon>
        <taxon>Pseudomonadota</taxon>
        <taxon>Gammaproteobacteria</taxon>
        <taxon>Alteromonadales</taxon>
        <taxon>Shewanellaceae</taxon>
        <taxon>Shewanella</taxon>
    </lineage>
</organism>
<evidence type="ECO:0000313" key="2">
    <source>
        <dbReference type="Proteomes" id="UP000000753"/>
    </source>
</evidence>
<dbReference type="KEGG" id="swp:swp_5073"/>
<gene>
    <name evidence="1" type="ordered locus">swp_5073</name>
</gene>
<sequence length="30" mass="3385">MSAIFGIIGIHLSRFDDGDSMPYQRCFSYG</sequence>
<dbReference type="STRING" id="225849.swp_5073"/>
<dbReference type="Proteomes" id="UP000000753">
    <property type="component" value="Chromosome"/>
</dbReference>
<accession>B8CVL1</accession>
<dbReference type="AlphaFoldDB" id="B8CVL1"/>
<evidence type="ECO:0000313" key="1">
    <source>
        <dbReference type="EMBL" id="ACJ31687.1"/>
    </source>
</evidence>
<keyword evidence="2" id="KW-1185">Reference proteome</keyword>
<name>B8CVL1_SHEPW</name>
<proteinExistence type="predicted"/>
<dbReference type="HOGENOM" id="CLU_3405412_0_0_6"/>
<dbReference type="EMBL" id="CP000472">
    <property type="protein sequence ID" value="ACJ31687.1"/>
    <property type="molecule type" value="Genomic_DNA"/>
</dbReference>
<protein>
    <submittedName>
        <fullName evidence="1">Uncharacterized protein</fullName>
    </submittedName>
</protein>